<evidence type="ECO:0000313" key="3">
    <source>
        <dbReference type="EMBL" id="EFH82354.1"/>
    </source>
</evidence>
<protein>
    <submittedName>
        <fullName evidence="3">Alpha/beta hydrolase fold protein</fullName>
    </submittedName>
</protein>
<dbReference type="AlphaFoldDB" id="D6U0L4"/>
<keyword evidence="1" id="KW-1133">Transmembrane helix</keyword>
<dbReference type="InterPro" id="IPR001375">
    <property type="entry name" value="Peptidase_S9_cat"/>
</dbReference>
<dbReference type="Proteomes" id="UP000004508">
    <property type="component" value="Unassembled WGS sequence"/>
</dbReference>
<comment type="caution">
    <text evidence="3">The sequence shown here is derived from an EMBL/GenBank/DDBJ whole genome shotgun (WGS) entry which is preliminary data.</text>
</comment>
<dbReference type="OrthoDB" id="9776685at2"/>
<dbReference type="PANTHER" id="PTHR43358:SF4">
    <property type="entry name" value="ALPHA_BETA HYDROLASE FOLD-1 DOMAIN-CONTAINING PROTEIN"/>
    <property type="match status" value="1"/>
</dbReference>
<organism evidence="3 4">
    <name type="scientific">Ktedonobacter racemifer DSM 44963</name>
    <dbReference type="NCBI Taxonomy" id="485913"/>
    <lineage>
        <taxon>Bacteria</taxon>
        <taxon>Bacillati</taxon>
        <taxon>Chloroflexota</taxon>
        <taxon>Ktedonobacteria</taxon>
        <taxon>Ktedonobacterales</taxon>
        <taxon>Ktedonobacteraceae</taxon>
        <taxon>Ktedonobacter</taxon>
    </lineage>
</organism>
<dbReference type="Pfam" id="PF00326">
    <property type="entry name" value="Peptidase_S9"/>
    <property type="match status" value="1"/>
</dbReference>
<sequence>MSLKRSSSPKSLQPPFQGSLRRVFLRKKTFVILLILFLALYSILSIVLATLLTQPSASALISTPADFGLRYQRVSIFSREDHLQLQGWFIPGVLADGHLTTQHAIIVVHGLHANRSYSPSMDASIALAQHGFAVLAFDLRGNGESAPARLSLGYYEQRDVLGAVDFLRSGTLPYANLGRPRSIEGWGDSLGGATLLLAAAQEPAIQAVVTDSAFAEASSLIREKSGVPGILLPECLLAAKLLYGIDYDQVGPVDVVAKIAPRPLLLIHGTADDLVPFENMLQLAAAARKGHDAHVQTWTLPGMAHVSGIVQDRSEYVQRIVTFFQKALN</sequence>
<dbReference type="eggNOG" id="COG1073">
    <property type="taxonomic scope" value="Bacteria"/>
</dbReference>
<evidence type="ECO:0000259" key="2">
    <source>
        <dbReference type="Pfam" id="PF00326"/>
    </source>
</evidence>
<reference evidence="3 4" key="1">
    <citation type="journal article" date="2011" name="Stand. Genomic Sci.">
        <title>Non-contiguous finished genome sequence and contextual data of the filamentous soil bacterium Ktedonobacter racemifer type strain (SOSP1-21).</title>
        <authorList>
            <person name="Chang Y.J."/>
            <person name="Land M."/>
            <person name="Hauser L."/>
            <person name="Chertkov O."/>
            <person name="Del Rio T.G."/>
            <person name="Nolan M."/>
            <person name="Copeland A."/>
            <person name="Tice H."/>
            <person name="Cheng J.F."/>
            <person name="Lucas S."/>
            <person name="Han C."/>
            <person name="Goodwin L."/>
            <person name="Pitluck S."/>
            <person name="Ivanova N."/>
            <person name="Ovchinikova G."/>
            <person name="Pati A."/>
            <person name="Chen A."/>
            <person name="Palaniappan K."/>
            <person name="Mavromatis K."/>
            <person name="Liolios K."/>
            <person name="Brettin T."/>
            <person name="Fiebig A."/>
            <person name="Rohde M."/>
            <person name="Abt B."/>
            <person name="Goker M."/>
            <person name="Detter J.C."/>
            <person name="Woyke T."/>
            <person name="Bristow J."/>
            <person name="Eisen J.A."/>
            <person name="Markowitz V."/>
            <person name="Hugenholtz P."/>
            <person name="Kyrpides N.C."/>
            <person name="Klenk H.P."/>
            <person name="Lapidus A."/>
        </authorList>
    </citation>
    <scope>NUCLEOTIDE SEQUENCE [LARGE SCALE GENOMIC DNA]</scope>
    <source>
        <strain evidence="4">DSM 44963</strain>
    </source>
</reference>
<dbReference type="InterPro" id="IPR029058">
    <property type="entry name" value="AB_hydrolase_fold"/>
</dbReference>
<dbReference type="RefSeq" id="WP_007920430.1">
    <property type="nucleotide sequence ID" value="NZ_ADVG01000004.1"/>
</dbReference>
<dbReference type="InterPro" id="IPR052920">
    <property type="entry name" value="DNA-binding_regulatory"/>
</dbReference>
<dbReference type="Gene3D" id="3.40.50.1820">
    <property type="entry name" value="alpha/beta hydrolase"/>
    <property type="match status" value="1"/>
</dbReference>
<dbReference type="STRING" id="485913.Krac_3162"/>
<keyword evidence="1" id="KW-0472">Membrane</keyword>
<evidence type="ECO:0000256" key="1">
    <source>
        <dbReference type="SAM" id="Phobius"/>
    </source>
</evidence>
<keyword evidence="4" id="KW-1185">Reference proteome</keyword>
<name>D6U0L4_KTERA</name>
<evidence type="ECO:0000313" key="4">
    <source>
        <dbReference type="Proteomes" id="UP000004508"/>
    </source>
</evidence>
<keyword evidence="1" id="KW-0812">Transmembrane</keyword>
<dbReference type="EMBL" id="ADVG01000004">
    <property type="protein sequence ID" value="EFH82354.1"/>
    <property type="molecule type" value="Genomic_DNA"/>
</dbReference>
<dbReference type="SUPFAM" id="SSF53474">
    <property type="entry name" value="alpha/beta-Hydrolases"/>
    <property type="match status" value="1"/>
</dbReference>
<accession>D6U0L4</accession>
<keyword evidence="3" id="KW-0378">Hydrolase</keyword>
<dbReference type="PANTHER" id="PTHR43358">
    <property type="entry name" value="ALPHA/BETA-HYDROLASE"/>
    <property type="match status" value="1"/>
</dbReference>
<proteinExistence type="predicted"/>
<dbReference type="GO" id="GO:0006508">
    <property type="term" value="P:proteolysis"/>
    <property type="evidence" value="ECO:0007669"/>
    <property type="project" value="InterPro"/>
</dbReference>
<gene>
    <name evidence="3" type="ORF">Krac_3162</name>
</gene>
<dbReference type="GO" id="GO:0008236">
    <property type="term" value="F:serine-type peptidase activity"/>
    <property type="evidence" value="ECO:0007669"/>
    <property type="project" value="InterPro"/>
</dbReference>
<dbReference type="InParanoid" id="D6U0L4"/>
<feature type="domain" description="Peptidase S9 prolyl oligopeptidase catalytic" evidence="2">
    <location>
        <begin position="126"/>
        <end position="329"/>
    </location>
</feature>
<feature type="transmembrane region" description="Helical" evidence="1">
    <location>
        <begin position="30"/>
        <end position="52"/>
    </location>
</feature>